<dbReference type="InterPro" id="IPR030678">
    <property type="entry name" value="Peptide/Ni-bd"/>
</dbReference>
<comment type="caution">
    <text evidence="5">The sequence shown here is derived from an EMBL/GenBank/DDBJ whole genome shotgun (WGS) entry which is preliminary data.</text>
</comment>
<dbReference type="Proteomes" id="UP000269573">
    <property type="component" value="Unassembled WGS sequence"/>
</dbReference>
<evidence type="ECO:0000256" key="2">
    <source>
        <dbReference type="ARBA" id="ARBA00022448"/>
    </source>
</evidence>
<feature type="domain" description="Solute-binding protein family 5" evidence="4">
    <location>
        <begin position="91"/>
        <end position="442"/>
    </location>
</feature>
<dbReference type="PIRSF" id="PIRSF002741">
    <property type="entry name" value="MppA"/>
    <property type="match status" value="1"/>
</dbReference>
<dbReference type="EMBL" id="RHHU01000003">
    <property type="protein sequence ID" value="RNB88526.1"/>
    <property type="molecule type" value="Genomic_DNA"/>
</dbReference>
<dbReference type="Pfam" id="PF00496">
    <property type="entry name" value="SBP_bac_5"/>
    <property type="match status" value="1"/>
</dbReference>
<evidence type="ECO:0000259" key="4">
    <source>
        <dbReference type="Pfam" id="PF00496"/>
    </source>
</evidence>
<sequence>MVNKRFLAAYLAVVVGIALALIGCSSNSEQHASNNSTTAETLNTQGTLIIARKADATTLDPHFITNNNTSNYISMGKVYEGLVQRDQNMKFLPALATEWKQLNDVTWEFKLRQGVTFHDGTPFNAQAVQKTFARILDKNVGSSRIAVFAMVKEIKAIDDYTVQFVLDYPYAPLLASLAINDGSIISPKAIEQYGKDLAKHPVGTGPFSFESWTPGQEMVLVRNENYWGEKPKIAKVIYKIVPEDTTRTAMVETGEAHLTDQVPVSELARVQSSPSIKLLRTEGLGIEWLDFNVQKKPFDDVRVRQAIAHAIDKEAIIKGVYNDVGRKAVSTLSPKVVGYHPTLKDYDYDVNQAKALLAEAGYPNGFTTSIMTGDQKERVNLAEVIQAQLKEIGIDVEVKSMEYGAYLAAAGKGEHEMTIGSWGNATGDGDSVQWNIFHSSSFGDPGNHAFYANAEVDMLIEAGRRESDPVKRDQIYAKLQEIEWKDAPVVPIRIVDHLAIVSEKVKDFSMDPIGFFQLNKVTVEE</sequence>
<gene>
    <name evidence="5" type="ORF">EDM59_05245</name>
</gene>
<dbReference type="GO" id="GO:0015833">
    <property type="term" value="P:peptide transport"/>
    <property type="evidence" value="ECO:0007669"/>
    <property type="project" value="TreeGrafter"/>
</dbReference>
<dbReference type="Gene3D" id="3.40.190.10">
    <property type="entry name" value="Periplasmic binding protein-like II"/>
    <property type="match status" value="1"/>
</dbReference>
<reference evidence="5 6" key="1">
    <citation type="submission" date="2018-10" db="EMBL/GenBank/DDBJ databases">
        <title>Phylogenomics of Brevibacillus.</title>
        <authorList>
            <person name="Dunlap C."/>
        </authorList>
    </citation>
    <scope>NUCLEOTIDE SEQUENCE [LARGE SCALE GENOMIC DNA]</scope>
    <source>
        <strain evidence="5 6">JCM 15774</strain>
    </source>
</reference>
<dbReference type="SUPFAM" id="SSF53850">
    <property type="entry name" value="Periplasmic binding protein-like II"/>
    <property type="match status" value="1"/>
</dbReference>
<dbReference type="PROSITE" id="PS51257">
    <property type="entry name" value="PROKAR_LIPOPROTEIN"/>
    <property type="match status" value="1"/>
</dbReference>
<dbReference type="GO" id="GO:1904680">
    <property type="term" value="F:peptide transmembrane transporter activity"/>
    <property type="evidence" value="ECO:0007669"/>
    <property type="project" value="TreeGrafter"/>
</dbReference>
<evidence type="ECO:0000256" key="1">
    <source>
        <dbReference type="ARBA" id="ARBA00005695"/>
    </source>
</evidence>
<organism evidence="5 6">
    <name type="scientific">Brevibacillus nitrificans</name>
    <dbReference type="NCBI Taxonomy" id="651560"/>
    <lineage>
        <taxon>Bacteria</taxon>
        <taxon>Bacillati</taxon>
        <taxon>Bacillota</taxon>
        <taxon>Bacilli</taxon>
        <taxon>Bacillales</taxon>
        <taxon>Paenibacillaceae</taxon>
        <taxon>Brevibacillus</taxon>
    </lineage>
</organism>
<dbReference type="Gene3D" id="3.10.105.10">
    <property type="entry name" value="Dipeptide-binding Protein, Domain 3"/>
    <property type="match status" value="1"/>
</dbReference>
<dbReference type="RefSeq" id="WP_122922629.1">
    <property type="nucleotide sequence ID" value="NZ_RHHU01000003.1"/>
</dbReference>
<evidence type="ECO:0000256" key="3">
    <source>
        <dbReference type="ARBA" id="ARBA00022729"/>
    </source>
</evidence>
<proteinExistence type="inferred from homology"/>
<dbReference type="PANTHER" id="PTHR30290">
    <property type="entry name" value="PERIPLASMIC BINDING COMPONENT OF ABC TRANSPORTER"/>
    <property type="match status" value="1"/>
</dbReference>
<dbReference type="GO" id="GO:0043190">
    <property type="term" value="C:ATP-binding cassette (ABC) transporter complex"/>
    <property type="evidence" value="ECO:0007669"/>
    <property type="project" value="InterPro"/>
</dbReference>
<name>A0A3M8DKF8_9BACL</name>
<protein>
    <submittedName>
        <fullName evidence="5">Glutathione ABC transporter substrate-binding protein</fullName>
    </submittedName>
</protein>
<evidence type="ECO:0000313" key="5">
    <source>
        <dbReference type="EMBL" id="RNB88526.1"/>
    </source>
</evidence>
<dbReference type="AlphaFoldDB" id="A0A3M8DKF8"/>
<dbReference type="PANTHER" id="PTHR30290:SF9">
    <property type="entry name" value="OLIGOPEPTIDE-BINDING PROTEIN APPA"/>
    <property type="match status" value="1"/>
</dbReference>
<dbReference type="InterPro" id="IPR000914">
    <property type="entry name" value="SBP_5_dom"/>
</dbReference>
<keyword evidence="6" id="KW-1185">Reference proteome</keyword>
<dbReference type="Gene3D" id="3.90.76.10">
    <property type="entry name" value="Dipeptide-binding Protein, Domain 1"/>
    <property type="match status" value="1"/>
</dbReference>
<dbReference type="InterPro" id="IPR039424">
    <property type="entry name" value="SBP_5"/>
</dbReference>
<dbReference type="CDD" id="cd08499">
    <property type="entry name" value="PBP2_Ylib_like"/>
    <property type="match status" value="1"/>
</dbReference>
<evidence type="ECO:0000313" key="6">
    <source>
        <dbReference type="Proteomes" id="UP000269573"/>
    </source>
</evidence>
<comment type="similarity">
    <text evidence="1">Belongs to the bacterial solute-binding protein 5 family.</text>
</comment>
<dbReference type="GO" id="GO:0042597">
    <property type="term" value="C:periplasmic space"/>
    <property type="evidence" value="ECO:0007669"/>
    <property type="project" value="UniProtKB-ARBA"/>
</dbReference>
<keyword evidence="2" id="KW-0813">Transport</keyword>
<accession>A0A3M8DKF8</accession>
<keyword evidence="3" id="KW-0732">Signal</keyword>